<keyword evidence="4" id="KW-1185">Reference proteome</keyword>
<dbReference type="RefSeq" id="WP_284349497.1">
    <property type="nucleotide sequence ID" value="NZ_BRXS01000002.1"/>
</dbReference>
<feature type="transmembrane region" description="Helical" evidence="2">
    <location>
        <begin position="45"/>
        <end position="63"/>
    </location>
</feature>
<evidence type="ECO:0000313" key="4">
    <source>
        <dbReference type="Proteomes" id="UP001161325"/>
    </source>
</evidence>
<evidence type="ECO:0000256" key="2">
    <source>
        <dbReference type="SAM" id="Phobius"/>
    </source>
</evidence>
<name>A0AA37Q9Y2_9BACT</name>
<accession>A0AA37Q9Y2</accession>
<evidence type="ECO:0000313" key="3">
    <source>
        <dbReference type="EMBL" id="GLC25056.1"/>
    </source>
</evidence>
<keyword evidence="2" id="KW-0472">Membrane</keyword>
<protein>
    <submittedName>
        <fullName evidence="3">Uncharacterized protein</fullName>
    </submittedName>
</protein>
<gene>
    <name evidence="3" type="ORF">rosag_15690</name>
</gene>
<dbReference type="AlphaFoldDB" id="A0AA37Q9Y2"/>
<reference evidence="3" key="1">
    <citation type="submission" date="2022-08" db="EMBL/GenBank/DDBJ databases">
        <title>Draft genome sequencing of Roseisolibacter agri AW1220.</title>
        <authorList>
            <person name="Tobiishi Y."/>
            <person name="Tonouchi A."/>
        </authorList>
    </citation>
    <scope>NUCLEOTIDE SEQUENCE</scope>
    <source>
        <strain evidence="3">AW1220</strain>
    </source>
</reference>
<feature type="region of interest" description="Disordered" evidence="1">
    <location>
        <begin position="1"/>
        <end position="31"/>
    </location>
</feature>
<evidence type="ECO:0000256" key="1">
    <source>
        <dbReference type="SAM" id="MobiDB-lite"/>
    </source>
</evidence>
<comment type="caution">
    <text evidence="3">The sequence shown here is derived from an EMBL/GenBank/DDBJ whole genome shotgun (WGS) entry which is preliminary data.</text>
</comment>
<dbReference type="Proteomes" id="UP001161325">
    <property type="component" value="Unassembled WGS sequence"/>
</dbReference>
<sequence>MADASPHREHHDADPPLHLEKRSGSDRRRPAISRDADGYHISTRALAAIVAVVTAVSALWVPLKAVWKITELPRAFEQLSGTLGRVDSTLIRFGTRFDVMERDVTDLKQLAPRVQQLETRAAGYDAAKSAADALHEREERRLTALEQERRRGGGS</sequence>
<dbReference type="EMBL" id="BRXS01000002">
    <property type="protein sequence ID" value="GLC25056.1"/>
    <property type="molecule type" value="Genomic_DNA"/>
</dbReference>
<organism evidence="3 4">
    <name type="scientific">Roseisolibacter agri</name>
    <dbReference type="NCBI Taxonomy" id="2014610"/>
    <lineage>
        <taxon>Bacteria</taxon>
        <taxon>Pseudomonadati</taxon>
        <taxon>Gemmatimonadota</taxon>
        <taxon>Gemmatimonadia</taxon>
        <taxon>Gemmatimonadales</taxon>
        <taxon>Gemmatimonadaceae</taxon>
        <taxon>Roseisolibacter</taxon>
    </lineage>
</organism>
<proteinExistence type="predicted"/>
<keyword evidence="2" id="KW-0812">Transmembrane</keyword>
<keyword evidence="2" id="KW-1133">Transmembrane helix</keyword>